<evidence type="ECO:0000313" key="2">
    <source>
        <dbReference type="EMBL" id="MBB6048954.1"/>
    </source>
</evidence>
<reference evidence="2 3" key="1">
    <citation type="submission" date="2020-08" db="EMBL/GenBank/DDBJ databases">
        <title>Genomic Encyclopedia of Type Strains, Phase IV (KMG-IV): sequencing the most valuable type-strain genomes for metagenomic binning, comparative biology and taxonomic classification.</title>
        <authorList>
            <person name="Goeker M."/>
        </authorList>
    </citation>
    <scope>NUCLEOTIDE SEQUENCE [LARGE SCALE GENOMIC DNA]</scope>
    <source>
        <strain evidence="2 3">DSM 23562</strain>
    </source>
</reference>
<comment type="caution">
    <text evidence="2">The sequence shown here is derived from an EMBL/GenBank/DDBJ whole genome shotgun (WGS) entry which is preliminary data.</text>
</comment>
<dbReference type="InterPro" id="IPR056108">
    <property type="entry name" value="DUF7691"/>
</dbReference>
<accession>A0A7W9SMK9</accession>
<dbReference type="RefSeq" id="WP_184192574.1">
    <property type="nucleotide sequence ID" value="NZ_JACHGW010000001.1"/>
</dbReference>
<gene>
    <name evidence="2" type="ORF">HNQ39_000716</name>
</gene>
<evidence type="ECO:0000313" key="3">
    <source>
        <dbReference type="Proteomes" id="UP000520814"/>
    </source>
</evidence>
<proteinExistence type="predicted"/>
<dbReference type="EMBL" id="JACHGW010000001">
    <property type="protein sequence ID" value="MBB6048954.1"/>
    <property type="molecule type" value="Genomic_DNA"/>
</dbReference>
<organism evidence="2 3">
    <name type="scientific">Armatimonas rosea</name>
    <dbReference type="NCBI Taxonomy" id="685828"/>
    <lineage>
        <taxon>Bacteria</taxon>
        <taxon>Bacillati</taxon>
        <taxon>Armatimonadota</taxon>
        <taxon>Armatimonadia</taxon>
        <taxon>Armatimonadales</taxon>
        <taxon>Armatimonadaceae</taxon>
        <taxon>Armatimonas</taxon>
    </lineage>
</organism>
<feature type="domain" description="DUF7691" evidence="1">
    <location>
        <begin position="1"/>
        <end position="188"/>
    </location>
</feature>
<name>A0A7W9SMK9_ARMRO</name>
<evidence type="ECO:0000259" key="1">
    <source>
        <dbReference type="Pfam" id="PF24740"/>
    </source>
</evidence>
<protein>
    <recommendedName>
        <fullName evidence="1">DUF7691 domain-containing protein</fullName>
    </recommendedName>
</protein>
<keyword evidence="3" id="KW-1185">Reference proteome</keyword>
<dbReference type="AlphaFoldDB" id="A0A7W9SMK9"/>
<dbReference type="Pfam" id="PF24740">
    <property type="entry name" value="DUF7691"/>
    <property type="match status" value="1"/>
</dbReference>
<sequence>MGYGLMVHSVDLDKILALCGSGNDTVRRSISGRFRQQIIQRNNDLDLSNERGEPSIFEGIRHLIMGGEKTLPGFVYSYAFEYLVEFYAKTLDNSLFYTCKFDWLREEIGEQLRAAGAVVEMDSLLFERPIDAPAPDDFPVYGHWKAAAAAASIAPLRAVENKSEELAAILAWCEFAASRGEGIVGYYY</sequence>
<dbReference type="Proteomes" id="UP000520814">
    <property type="component" value="Unassembled WGS sequence"/>
</dbReference>